<keyword evidence="4 6" id="KW-1133">Transmembrane helix</keyword>
<dbReference type="GO" id="GO:0005886">
    <property type="term" value="C:plasma membrane"/>
    <property type="evidence" value="ECO:0007669"/>
    <property type="project" value="UniProtKB-SubCell"/>
</dbReference>
<gene>
    <name evidence="7" type="ORF">Nans01_44620</name>
</gene>
<feature type="transmembrane region" description="Helical" evidence="6">
    <location>
        <begin position="324"/>
        <end position="347"/>
    </location>
</feature>
<dbReference type="AlphaFoldDB" id="A0A9W6PAH6"/>
<evidence type="ECO:0000313" key="8">
    <source>
        <dbReference type="Proteomes" id="UP001165092"/>
    </source>
</evidence>
<feature type="transmembrane region" description="Helical" evidence="6">
    <location>
        <begin position="64"/>
        <end position="82"/>
    </location>
</feature>
<keyword evidence="5 6" id="KW-0472">Membrane</keyword>
<evidence type="ECO:0000256" key="4">
    <source>
        <dbReference type="ARBA" id="ARBA00022989"/>
    </source>
</evidence>
<dbReference type="PANTHER" id="PTHR23513:SF11">
    <property type="entry name" value="STAPHYLOFERRIN A TRANSPORTER"/>
    <property type="match status" value="1"/>
</dbReference>
<feature type="transmembrane region" description="Helical" evidence="6">
    <location>
        <begin position="209"/>
        <end position="230"/>
    </location>
</feature>
<dbReference type="Pfam" id="PF07690">
    <property type="entry name" value="MFS_1"/>
    <property type="match status" value="1"/>
</dbReference>
<feature type="transmembrane region" description="Helical" evidence="6">
    <location>
        <begin position="294"/>
        <end position="312"/>
    </location>
</feature>
<name>A0A9W6PAH6_9ACTN</name>
<dbReference type="SUPFAM" id="SSF103473">
    <property type="entry name" value="MFS general substrate transporter"/>
    <property type="match status" value="1"/>
</dbReference>
<evidence type="ECO:0000256" key="5">
    <source>
        <dbReference type="ARBA" id="ARBA00023136"/>
    </source>
</evidence>
<dbReference type="PANTHER" id="PTHR23513">
    <property type="entry name" value="INTEGRAL MEMBRANE EFFLUX PROTEIN-RELATED"/>
    <property type="match status" value="1"/>
</dbReference>
<dbReference type="GO" id="GO:0022857">
    <property type="term" value="F:transmembrane transporter activity"/>
    <property type="evidence" value="ECO:0007669"/>
    <property type="project" value="InterPro"/>
</dbReference>
<protein>
    <submittedName>
        <fullName evidence="7">MFS transporter</fullName>
    </submittedName>
</protein>
<evidence type="ECO:0000256" key="2">
    <source>
        <dbReference type="ARBA" id="ARBA00022475"/>
    </source>
</evidence>
<comment type="caution">
    <text evidence="7">The sequence shown here is derived from an EMBL/GenBank/DDBJ whole genome shotgun (WGS) entry which is preliminary data.</text>
</comment>
<feature type="transmembrane region" description="Helical" evidence="6">
    <location>
        <begin position="359"/>
        <end position="378"/>
    </location>
</feature>
<feature type="transmembrane region" description="Helical" evidence="6">
    <location>
        <begin position="242"/>
        <end position="264"/>
    </location>
</feature>
<comment type="subcellular location">
    <subcellularLocation>
        <location evidence="1">Cell membrane</location>
        <topology evidence="1">Multi-pass membrane protein</topology>
    </subcellularLocation>
</comment>
<organism evidence="7 8">
    <name type="scientific">Nocardiopsis ansamitocini</name>
    <dbReference type="NCBI Taxonomy" id="1670832"/>
    <lineage>
        <taxon>Bacteria</taxon>
        <taxon>Bacillati</taxon>
        <taxon>Actinomycetota</taxon>
        <taxon>Actinomycetes</taxon>
        <taxon>Streptosporangiales</taxon>
        <taxon>Nocardiopsidaceae</taxon>
        <taxon>Nocardiopsis</taxon>
    </lineage>
</organism>
<keyword evidence="3 6" id="KW-0812">Transmembrane</keyword>
<dbReference type="RefSeq" id="WP_285761646.1">
    <property type="nucleotide sequence ID" value="NZ_BSQG01000011.1"/>
</dbReference>
<dbReference type="Gene3D" id="1.20.1250.20">
    <property type="entry name" value="MFS general substrate transporter like domains"/>
    <property type="match status" value="1"/>
</dbReference>
<accession>A0A9W6PAH6</accession>
<keyword evidence="2" id="KW-1003">Cell membrane</keyword>
<keyword evidence="8" id="KW-1185">Reference proteome</keyword>
<evidence type="ECO:0000313" key="7">
    <source>
        <dbReference type="EMBL" id="GLU50111.1"/>
    </source>
</evidence>
<dbReference type="EMBL" id="BSQG01000011">
    <property type="protein sequence ID" value="GLU50111.1"/>
    <property type="molecule type" value="Genomic_DNA"/>
</dbReference>
<evidence type="ECO:0000256" key="1">
    <source>
        <dbReference type="ARBA" id="ARBA00004651"/>
    </source>
</evidence>
<proteinExistence type="predicted"/>
<feature type="transmembrane region" description="Helical" evidence="6">
    <location>
        <begin position="271"/>
        <end position="288"/>
    </location>
</feature>
<evidence type="ECO:0000256" key="3">
    <source>
        <dbReference type="ARBA" id="ARBA00022692"/>
    </source>
</evidence>
<evidence type="ECO:0000256" key="6">
    <source>
        <dbReference type="SAM" id="Phobius"/>
    </source>
</evidence>
<dbReference type="Proteomes" id="UP001165092">
    <property type="component" value="Unassembled WGS sequence"/>
</dbReference>
<sequence>MVRPPRPAAILAQVAAQSTLSVLIYQRTHSPLPSALVFALGFVPYLLGAVLLGAVADRFPVRPVMVATQCVSAGFLACMAVPGLPFLVLLLLLMVNGTIAPIFQGARAAALPDLLPGGGYPLGRALLRIAVQTAQIAGFAFGGMLLTLVPTTTALLVAAGAMAASGLVLRLGVRARPARNSASTGGGSIVGHSVAGVATAFRLPLLRCLLLFAWLPPALAVAPEALVVAFVGRMGGGPALTGILLCAWPTGMILGNLLVGVLFGARLRDRCTVPMALVVFAPLPLFLLDPGATVIAVLLVVSGTGFGYLLGLDRRILDAIPDDARGRVLALASAGLMLAQGLGFAAAGAAAEFFAPHRVVAAAGVAGLVLVLTLGRVVSTRSNR</sequence>
<reference evidence="7" key="1">
    <citation type="submission" date="2023-02" db="EMBL/GenBank/DDBJ databases">
        <title>Nocardiopsis ansamitocini NBRC 112285.</title>
        <authorList>
            <person name="Ichikawa N."/>
            <person name="Sato H."/>
            <person name="Tonouchi N."/>
        </authorList>
    </citation>
    <scope>NUCLEOTIDE SEQUENCE</scope>
    <source>
        <strain evidence="7">NBRC 112285</strain>
    </source>
</reference>
<feature type="transmembrane region" description="Helical" evidence="6">
    <location>
        <begin position="31"/>
        <end position="52"/>
    </location>
</feature>
<dbReference type="InterPro" id="IPR036259">
    <property type="entry name" value="MFS_trans_sf"/>
</dbReference>
<dbReference type="InterPro" id="IPR011701">
    <property type="entry name" value="MFS"/>
</dbReference>